<reference evidence="3" key="1">
    <citation type="journal article" date="2019" name="Int. J. Syst. Evol. Microbiol.">
        <title>The Global Catalogue of Microorganisms (GCM) 10K type strain sequencing project: providing services to taxonomists for standard genome sequencing and annotation.</title>
        <authorList>
            <consortium name="The Broad Institute Genomics Platform"/>
            <consortium name="The Broad Institute Genome Sequencing Center for Infectious Disease"/>
            <person name="Wu L."/>
            <person name="Ma J."/>
        </authorList>
    </citation>
    <scope>NUCLEOTIDE SEQUENCE [LARGE SCALE GENOMIC DNA]</scope>
    <source>
        <strain evidence="3">CCM 7855</strain>
    </source>
</reference>
<protein>
    <submittedName>
        <fullName evidence="2">Uncharacterized protein</fullName>
    </submittedName>
</protein>
<evidence type="ECO:0000313" key="2">
    <source>
        <dbReference type="EMBL" id="GGF39263.1"/>
    </source>
</evidence>
<sequence>MQSVTVAGSALLRAIIAIAAEQNTVGVGAAWFAMPTWGSNTTSVTGTAVVSATYSRGASQAVTVTGTAVLAVRYTRPATQASTVTATATLAVRYTLPAIQAITTTSAGDVRASIDTDAVNDITTTSNGVSRVDGGTSVVTAYGIAEINGAAALAEIRTAAATQTTTVTGSVSVTGVLIGRTATGTATVTGAATLRAFYTRAATQAIAVTETGAVGVRLTATNSIATSSTADARAAYPLAATNSIGVTATAAVNTLPAVTATTLGTSSGSPMTITVPPGNPGDTLLLILNQRSSTTFASALTTQLADWTRLHESIRQNNSNRFLLAALTRTSGTPSSYTLTMNSTSTHAAIMLNVTSLSADLANLIDVMSIADGGSGAGTTAVTPSVTTTQPRDLILRYTCITDTTTTAIPTASFPGTPPTIVQQGGLSNPGYNTVMAAADAQAAAGVAAAATATWTRSGYRTWATFALKGAA</sequence>
<dbReference type="Proteomes" id="UP000632454">
    <property type="component" value="Unassembled WGS sequence"/>
</dbReference>
<proteinExistence type="predicted"/>
<keyword evidence="3" id="KW-1185">Reference proteome</keyword>
<feature type="signal peptide" evidence="1">
    <location>
        <begin position="1"/>
        <end position="19"/>
    </location>
</feature>
<accession>A0ABQ1V798</accession>
<comment type="caution">
    <text evidence="2">The sequence shown here is derived from an EMBL/GenBank/DDBJ whole genome shotgun (WGS) entry which is preliminary data.</text>
</comment>
<gene>
    <name evidence="2" type="ORF">GCM10007298_38720</name>
</gene>
<dbReference type="EMBL" id="BMCS01000003">
    <property type="protein sequence ID" value="GGF39263.1"/>
    <property type="molecule type" value="Genomic_DNA"/>
</dbReference>
<keyword evidence="1" id="KW-0732">Signal</keyword>
<evidence type="ECO:0000313" key="3">
    <source>
        <dbReference type="Proteomes" id="UP000632454"/>
    </source>
</evidence>
<name>A0ABQ1V798_9NOCA</name>
<feature type="chain" id="PRO_5045985908" evidence="1">
    <location>
        <begin position="20"/>
        <end position="472"/>
    </location>
</feature>
<organism evidence="2 3">
    <name type="scientific">Williamsia phyllosphaerae</name>
    <dbReference type="NCBI Taxonomy" id="885042"/>
    <lineage>
        <taxon>Bacteria</taxon>
        <taxon>Bacillati</taxon>
        <taxon>Actinomycetota</taxon>
        <taxon>Actinomycetes</taxon>
        <taxon>Mycobacteriales</taxon>
        <taxon>Nocardiaceae</taxon>
        <taxon>Williamsia</taxon>
    </lineage>
</organism>
<evidence type="ECO:0000256" key="1">
    <source>
        <dbReference type="SAM" id="SignalP"/>
    </source>
</evidence>